<dbReference type="EMBL" id="CP058601">
    <property type="protein sequence ID" value="QLG51069.1"/>
    <property type="molecule type" value="Genomic_DNA"/>
</dbReference>
<evidence type="ECO:0000313" key="2">
    <source>
        <dbReference type="EMBL" id="QLG51069.1"/>
    </source>
</evidence>
<accession>A0A7D5GUZ0</accession>
<feature type="transmembrane region" description="Helical" evidence="1">
    <location>
        <begin position="50"/>
        <end position="69"/>
    </location>
</feature>
<protein>
    <submittedName>
        <fullName evidence="2">Uncharacterized protein</fullName>
    </submittedName>
</protein>
<feature type="transmembrane region" description="Helical" evidence="1">
    <location>
        <begin position="111"/>
        <end position="133"/>
    </location>
</feature>
<dbReference type="RefSeq" id="WP_179264220.1">
    <property type="nucleotide sequence ID" value="NZ_CP058601.1"/>
</dbReference>
<evidence type="ECO:0000256" key="1">
    <source>
        <dbReference type="SAM" id="Phobius"/>
    </source>
</evidence>
<keyword evidence="1" id="KW-1133">Transmembrane helix</keyword>
<feature type="transmembrane region" description="Helical" evidence="1">
    <location>
        <begin position="145"/>
        <end position="168"/>
    </location>
</feature>
<dbReference type="AlphaFoldDB" id="A0A7D5GUZ0"/>
<gene>
    <name evidence="2" type="ORF">HYG82_20660</name>
</gene>
<dbReference type="GeneID" id="56035757"/>
<evidence type="ECO:0000313" key="3">
    <source>
        <dbReference type="Proteomes" id="UP000509241"/>
    </source>
</evidence>
<sequence>MTEPEGAFKSLDGKSSTLFLLGGGLLVVFAANTALRTFVGTSFPPVQGLIGPAGFFFGGVGLLGLYPALANRTSQLARAAVVVAVIPVVGWPVIILRGIATQVIGITLPEVLAALPMVVIASMLLAFASFGIASLQAGIHSRITGVLLLIPATGFLLLITNAAPHFVIDIGHAVGYLGVGFTLQSTGIPTDSTETAVDPTP</sequence>
<keyword evidence="3" id="KW-1185">Reference proteome</keyword>
<organism evidence="2 3">
    <name type="scientific">Natrinema halophilum</name>
    <dbReference type="NCBI Taxonomy" id="1699371"/>
    <lineage>
        <taxon>Archaea</taxon>
        <taxon>Methanobacteriati</taxon>
        <taxon>Methanobacteriota</taxon>
        <taxon>Stenosarchaea group</taxon>
        <taxon>Halobacteria</taxon>
        <taxon>Halobacteriales</taxon>
        <taxon>Natrialbaceae</taxon>
        <taxon>Natrinema</taxon>
    </lineage>
</organism>
<proteinExistence type="predicted"/>
<keyword evidence="1" id="KW-0472">Membrane</keyword>
<keyword evidence="1" id="KW-0812">Transmembrane</keyword>
<dbReference type="Proteomes" id="UP000509241">
    <property type="component" value="Chromosome"/>
</dbReference>
<feature type="transmembrane region" description="Helical" evidence="1">
    <location>
        <begin position="18"/>
        <end position="38"/>
    </location>
</feature>
<feature type="transmembrane region" description="Helical" evidence="1">
    <location>
        <begin position="76"/>
        <end position="99"/>
    </location>
</feature>
<dbReference type="KEGG" id="haly:HYG82_20660"/>
<reference evidence="2 3" key="1">
    <citation type="submission" date="2020-07" db="EMBL/GenBank/DDBJ databases">
        <authorList>
            <person name="Cui H."/>
        </authorList>
    </citation>
    <scope>NUCLEOTIDE SEQUENCE [LARGE SCALE GENOMIC DNA]</scope>
    <source>
        <strain evidence="2 3">YPL8</strain>
    </source>
</reference>
<name>A0A7D5GUZ0_9EURY</name>